<evidence type="ECO:0000313" key="3">
    <source>
        <dbReference type="Proteomes" id="UP001444071"/>
    </source>
</evidence>
<keyword evidence="3" id="KW-1185">Reference proteome</keyword>
<organism evidence="2 3">
    <name type="scientific">Xenotaenia resolanae</name>
    <dbReference type="NCBI Taxonomy" id="208358"/>
    <lineage>
        <taxon>Eukaryota</taxon>
        <taxon>Metazoa</taxon>
        <taxon>Chordata</taxon>
        <taxon>Craniata</taxon>
        <taxon>Vertebrata</taxon>
        <taxon>Euteleostomi</taxon>
        <taxon>Actinopterygii</taxon>
        <taxon>Neopterygii</taxon>
        <taxon>Teleostei</taxon>
        <taxon>Neoteleostei</taxon>
        <taxon>Acanthomorphata</taxon>
        <taxon>Ovalentaria</taxon>
        <taxon>Atherinomorphae</taxon>
        <taxon>Cyprinodontiformes</taxon>
        <taxon>Goodeidae</taxon>
        <taxon>Xenotaenia</taxon>
    </lineage>
</organism>
<evidence type="ECO:0000256" key="1">
    <source>
        <dbReference type="SAM" id="Phobius"/>
    </source>
</evidence>
<protein>
    <submittedName>
        <fullName evidence="2">Uncharacterized protein</fullName>
    </submittedName>
</protein>
<evidence type="ECO:0000313" key="2">
    <source>
        <dbReference type="EMBL" id="MEQ2265422.1"/>
    </source>
</evidence>
<sequence length="100" mass="11675">MLDRFIVSVKPLRMEVPDSAFFFSFFVCVNLTVEVLRIIFLQVANYYQCFFPLCVFFTDVCNEEYVIWRKTGGTVSRNIFLVIFYIDLNVYLLCMGHAGG</sequence>
<comment type="caution">
    <text evidence="2">The sequence shown here is derived from an EMBL/GenBank/DDBJ whole genome shotgun (WGS) entry which is preliminary data.</text>
</comment>
<accession>A0ABV0W8Z0</accession>
<gene>
    <name evidence="2" type="ORF">XENORESO_006965</name>
</gene>
<proteinExistence type="predicted"/>
<name>A0ABV0W8Z0_9TELE</name>
<keyword evidence="1" id="KW-0472">Membrane</keyword>
<keyword evidence="1" id="KW-0812">Transmembrane</keyword>
<dbReference type="Proteomes" id="UP001444071">
    <property type="component" value="Unassembled WGS sequence"/>
</dbReference>
<feature type="transmembrane region" description="Helical" evidence="1">
    <location>
        <begin position="20"/>
        <end position="40"/>
    </location>
</feature>
<feature type="transmembrane region" description="Helical" evidence="1">
    <location>
        <begin position="79"/>
        <end position="98"/>
    </location>
</feature>
<keyword evidence="1" id="KW-1133">Transmembrane helix</keyword>
<reference evidence="2 3" key="1">
    <citation type="submission" date="2021-06" db="EMBL/GenBank/DDBJ databases">
        <authorList>
            <person name="Palmer J.M."/>
        </authorList>
    </citation>
    <scope>NUCLEOTIDE SEQUENCE [LARGE SCALE GENOMIC DNA]</scope>
    <source>
        <strain evidence="2 3">XR_2019</strain>
        <tissue evidence="2">Muscle</tissue>
    </source>
</reference>
<dbReference type="EMBL" id="JAHRIM010032345">
    <property type="protein sequence ID" value="MEQ2265422.1"/>
    <property type="molecule type" value="Genomic_DNA"/>
</dbReference>